<dbReference type="SUPFAM" id="SSF54909">
    <property type="entry name" value="Dimeric alpha+beta barrel"/>
    <property type="match status" value="2"/>
</dbReference>
<feature type="chain" id="PRO_5022193038" description="NIPSNAP domain-containing protein" evidence="1">
    <location>
        <begin position="21"/>
        <end position="254"/>
    </location>
</feature>
<dbReference type="AlphaFoldDB" id="A0A517M6I7"/>
<proteinExistence type="predicted"/>
<accession>A0A517M6I7</accession>
<evidence type="ECO:0000313" key="3">
    <source>
        <dbReference type="EMBL" id="QDS90498.1"/>
    </source>
</evidence>
<organism evidence="3 4">
    <name type="scientific">Rosistilla ulvae</name>
    <dbReference type="NCBI Taxonomy" id="1930277"/>
    <lineage>
        <taxon>Bacteria</taxon>
        <taxon>Pseudomonadati</taxon>
        <taxon>Planctomycetota</taxon>
        <taxon>Planctomycetia</taxon>
        <taxon>Pirellulales</taxon>
        <taxon>Pirellulaceae</taxon>
        <taxon>Rosistilla</taxon>
    </lineage>
</organism>
<gene>
    <name evidence="3" type="ORF">EC9_47070</name>
</gene>
<dbReference type="Gene3D" id="3.30.70.100">
    <property type="match status" value="2"/>
</dbReference>
<dbReference type="Proteomes" id="UP000319557">
    <property type="component" value="Chromosome"/>
</dbReference>
<dbReference type="InterPro" id="IPR011008">
    <property type="entry name" value="Dimeric_a/b-barrel"/>
</dbReference>
<dbReference type="EMBL" id="CP036261">
    <property type="protein sequence ID" value="QDS90498.1"/>
    <property type="molecule type" value="Genomic_DNA"/>
</dbReference>
<keyword evidence="4" id="KW-1185">Reference proteome</keyword>
<reference evidence="3 4" key="1">
    <citation type="submission" date="2019-02" db="EMBL/GenBank/DDBJ databases">
        <title>Deep-cultivation of Planctomycetes and their phenomic and genomic characterization uncovers novel biology.</title>
        <authorList>
            <person name="Wiegand S."/>
            <person name="Jogler M."/>
            <person name="Boedeker C."/>
            <person name="Pinto D."/>
            <person name="Vollmers J."/>
            <person name="Rivas-Marin E."/>
            <person name="Kohn T."/>
            <person name="Peeters S.H."/>
            <person name="Heuer A."/>
            <person name="Rast P."/>
            <person name="Oberbeckmann S."/>
            <person name="Bunk B."/>
            <person name="Jeske O."/>
            <person name="Meyerdierks A."/>
            <person name="Storesund J.E."/>
            <person name="Kallscheuer N."/>
            <person name="Luecker S."/>
            <person name="Lage O.M."/>
            <person name="Pohl T."/>
            <person name="Merkel B.J."/>
            <person name="Hornburger P."/>
            <person name="Mueller R.-W."/>
            <person name="Bruemmer F."/>
            <person name="Labrenz M."/>
            <person name="Spormann A.M."/>
            <person name="Op den Camp H."/>
            <person name="Overmann J."/>
            <person name="Amann R."/>
            <person name="Jetten M.S.M."/>
            <person name="Mascher T."/>
            <person name="Medema M.H."/>
            <person name="Devos D.P."/>
            <person name="Kaster A.-K."/>
            <person name="Ovreas L."/>
            <person name="Rohde M."/>
            <person name="Galperin M.Y."/>
            <person name="Jogler C."/>
        </authorList>
    </citation>
    <scope>NUCLEOTIDE SEQUENCE [LARGE SCALE GENOMIC DNA]</scope>
    <source>
        <strain evidence="3 4">EC9</strain>
    </source>
</reference>
<keyword evidence="1" id="KW-0732">Signal</keyword>
<dbReference type="InterPro" id="IPR012577">
    <property type="entry name" value="NIPSNAP"/>
</dbReference>
<feature type="domain" description="NIPSNAP" evidence="2">
    <location>
        <begin position="150"/>
        <end position="253"/>
    </location>
</feature>
<name>A0A517M6I7_9BACT</name>
<evidence type="ECO:0000313" key="4">
    <source>
        <dbReference type="Proteomes" id="UP000319557"/>
    </source>
</evidence>
<feature type="signal peptide" evidence="1">
    <location>
        <begin position="1"/>
        <end position="20"/>
    </location>
</feature>
<dbReference type="KEGG" id="ruv:EC9_47070"/>
<evidence type="ECO:0000259" key="2">
    <source>
        <dbReference type="Pfam" id="PF07978"/>
    </source>
</evidence>
<protein>
    <recommendedName>
        <fullName evidence="2">NIPSNAP domain-containing protein</fullName>
    </recommendedName>
</protein>
<dbReference type="RefSeq" id="WP_246105831.1">
    <property type="nucleotide sequence ID" value="NZ_CP036261.1"/>
</dbReference>
<sequence length="254" mass="28732" precursor="true">MVRTLVSLLIAGVMMTQSFAVEGKQYFEIRQYKLKENADPTLLDAYLSDALAPALNRMGIEPVGLFKTDSSEEQESRFVLIPLDNAGQVAEIPAKLAADKAYAEAATEYNQIPPSTPILDRVRSELLIAFDVLPRLNQPELSKNKDQRIFELRTYESATEHRGDLKVEMFNSGEVPIFLDCGIQPIFFGQAIVGDKIPNLTYMTVYPNQEAKDEGWKKFRVHPDWKVLSKKERYANTVSTIHKWNLLPLPASQL</sequence>
<evidence type="ECO:0000256" key="1">
    <source>
        <dbReference type="SAM" id="SignalP"/>
    </source>
</evidence>
<dbReference type="Pfam" id="PF07978">
    <property type="entry name" value="NIPSNAP"/>
    <property type="match status" value="1"/>
</dbReference>